<name>A0AAV3B5U7_YERPE</name>
<protein>
    <submittedName>
        <fullName evidence="1">Uncharacterized protein</fullName>
    </submittedName>
</protein>
<dbReference type="AlphaFoldDB" id="A0AAV3B5U7"/>
<evidence type="ECO:0000313" key="1">
    <source>
        <dbReference type="EMBL" id="EDR30824.1"/>
    </source>
</evidence>
<reference evidence="1 2" key="1">
    <citation type="submission" date="2008-01" db="EMBL/GenBank/DDBJ databases">
        <title>Yersinia pestis Strain IP275 project at JCVI/TIGR.</title>
        <authorList>
            <person name="Ravel J."/>
            <person name="Eppinger M."/>
            <person name="Fricke W.F."/>
            <person name="Rosovitz M."/>
            <person name="Lindler L.E."/>
            <person name="Bearden S."/>
            <person name="Shriefer M."/>
        </authorList>
    </citation>
    <scope>NUCLEOTIDE SEQUENCE [LARGE SCALE GENOMIC DNA]</scope>
    <source>
        <strain evidence="1 2">IP275</strain>
    </source>
</reference>
<dbReference type="Proteomes" id="UP000004430">
    <property type="component" value="Unassembled WGS sequence"/>
</dbReference>
<reference evidence="1 2" key="2">
    <citation type="submission" date="2010-03" db="EMBL/GenBank/DDBJ databases">
        <authorList>
            <person name="Payne S.H."/>
            <person name="Sutton G.G."/>
        </authorList>
    </citation>
    <scope>NUCLEOTIDE SEQUENCE [LARGE SCALE GENOMIC DNA]</scope>
    <source>
        <strain evidence="1 2">IP275</strain>
    </source>
</reference>
<proteinExistence type="predicted"/>
<dbReference type="EMBL" id="AAOS02000032">
    <property type="protein sequence ID" value="EDR30824.1"/>
    <property type="molecule type" value="Genomic_DNA"/>
</dbReference>
<comment type="caution">
    <text evidence="1">The sequence shown here is derived from an EMBL/GenBank/DDBJ whole genome shotgun (WGS) entry which is preliminary data.</text>
</comment>
<evidence type="ECO:0000313" key="2">
    <source>
        <dbReference type="Proteomes" id="UP000004430"/>
    </source>
</evidence>
<organism evidence="1 2">
    <name type="scientific">Yersinia pestis biovar Orientalis str. IP275</name>
    <dbReference type="NCBI Taxonomy" id="373665"/>
    <lineage>
        <taxon>Bacteria</taxon>
        <taxon>Pseudomonadati</taxon>
        <taxon>Pseudomonadota</taxon>
        <taxon>Gammaproteobacteria</taxon>
        <taxon>Enterobacterales</taxon>
        <taxon>Yersiniaceae</taxon>
        <taxon>Yersinia</taxon>
    </lineage>
</organism>
<accession>A0AAV3B5U7</accession>
<gene>
    <name evidence="1" type="ORF">YPIP275_0100</name>
</gene>
<sequence length="37" mass="4435">MPSCLNLLKSITKLNEYSETDRYLAMFIKQFLSNYRC</sequence>